<feature type="compositionally biased region" description="Polar residues" evidence="1">
    <location>
        <begin position="113"/>
        <end position="131"/>
    </location>
</feature>
<proteinExistence type="predicted"/>
<evidence type="ECO:0000313" key="4">
    <source>
        <dbReference type="Proteomes" id="UP001175000"/>
    </source>
</evidence>
<dbReference type="InterPro" id="IPR050817">
    <property type="entry name" value="DjlA_DnaK_co-chaperone"/>
</dbReference>
<dbReference type="SUPFAM" id="SSF46565">
    <property type="entry name" value="Chaperone J-domain"/>
    <property type="match status" value="1"/>
</dbReference>
<dbReference type="PANTHER" id="PTHR24074">
    <property type="entry name" value="CO-CHAPERONE PROTEIN DJLA"/>
    <property type="match status" value="1"/>
</dbReference>
<feature type="compositionally biased region" description="Basic and acidic residues" evidence="1">
    <location>
        <begin position="132"/>
        <end position="147"/>
    </location>
</feature>
<feature type="compositionally biased region" description="Basic and acidic residues" evidence="1">
    <location>
        <begin position="251"/>
        <end position="270"/>
    </location>
</feature>
<name>A0AA39X430_9PEZI</name>
<gene>
    <name evidence="3" type="ORF">B0T14DRAFT_534846</name>
</gene>
<dbReference type="InterPro" id="IPR018253">
    <property type="entry name" value="DnaJ_domain_CS"/>
</dbReference>
<feature type="compositionally biased region" description="Basic and acidic residues" evidence="1">
    <location>
        <begin position="157"/>
        <end position="230"/>
    </location>
</feature>
<dbReference type="Proteomes" id="UP001175000">
    <property type="component" value="Unassembled WGS sequence"/>
</dbReference>
<feature type="compositionally biased region" description="Basic residues" evidence="1">
    <location>
        <begin position="457"/>
        <end position="467"/>
    </location>
</feature>
<feature type="compositionally biased region" description="Polar residues" evidence="1">
    <location>
        <begin position="499"/>
        <end position="516"/>
    </location>
</feature>
<evidence type="ECO:0000259" key="2">
    <source>
        <dbReference type="PROSITE" id="PS50076"/>
    </source>
</evidence>
<dbReference type="PROSITE" id="PS00636">
    <property type="entry name" value="DNAJ_1"/>
    <property type="match status" value="1"/>
</dbReference>
<dbReference type="Gene3D" id="1.10.287.110">
    <property type="entry name" value="DnaJ domain"/>
    <property type="match status" value="1"/>
</dbReference>
<feature type="region of interest" description="Disordered" evidence="1">
    <location>
        <begin position="85"/>
        <end position="104"/>
    </location>
</feature>
<dbReference type="CDD" id="cd06257">
    <property type="entry name" value="DnaJ"/>
    <property type="match status" value="1"/>
</dbReference>
<feature type="compositionally biased region" description="Polar residues" evidence="1">
    <location>
        <begin position="394"/>
        <end position="416"/>
    </location>
</feature>
<protein>
    <recommendedName>
        <fullName evidence="2">J domain-containing protein</fullName>
    </recommendedName>
</protein>
<reference evidence="3" key="1">
    <citation type="submission" date="2023-06" db="EMBL/GenBank/DDBJ databases">
        <title>Genome-scale phylogeny and comparative genomics of the fungal order Sordariales.</title>
        <authorList>
            <consortium name="Lawrence Berkeley National Laboratory"/>
            <person name="Hensen N."/>
            <person name="Bonometti L."/>
            <person name="Westerberg I."/>
            <person name="Brannstrom I.O."/>
            <person name="Guillou S."/>
            <person name="Cros-Aarteil S."/>
            <person name="Calhoun S."/>
            <person name="Haridas S."/>
            <person name="Kuo A."/>
            <person name="Mondo S."/>
            <person name="Pangilinan J."/>
            <person name="Riley R."/>
            <person name="Labutti K."/>
            <person name="Andreopoulos B."/>
            <person name="Lipzen A."/>
            <person name="Chen C."/>
            <person name="Yanf M."/>
            <person name="Daum C."/>
            <person name="Ng V."/>
            <person name="Clum A."/>
            <person name="Steindorff A."/>
            <person name="Ohm R."/>
            <person name="Martin F."/>
            <person name="Silar P."/>
            <person name="Natvig D."/>
            <person name="Lalanne C."/>
            <person name="Gautier V."/>
            <person name="Ament-Velasquez S.L."/>
            <person name="Kruys A."/>
            <person name="Hutchinson M.I."/>
            <person name="Powell A.J."/>
            <person name="Barry K."/>
            <person name="Miller A.N."/>
            <person name="Grigoriev I.V."/>
            <person name="Debuchy R."/>
            <person name="Gladieux P."/>
            <person name="Thoren M.H."/>
            <person name="Johannesson H."/>
        </authorList>
    </citation>
    <scope>NUCLEOTIDE SEQUENCE</scope>
    <source>
        <strain evidence="3">CBS 606.72</strain>
    </source>
</reference>
<organism evidence="3 4">
    <name type="scientific">Immersiella caudata</name>
    <dbReference type="NCBI Taxonomy" id="314043"/>
    <lineage>
        <taxon>Eukaryota</taxon>
        <taxon>Fungi</taxon>
        <taxon>Dikarya</taxon>
        <taxon>Ascomycota</taxon>
        <taxon>Pezizomycotina</taxon>
        <taxon>Sordariomycetes</taxon>
        <taxon>Sordariomycetidae</taxon>
        <taxon>Sordariales</taxon>
        <taxon>Lasiosphaeriaceae</taxon>
        <taxon>Immersiella</taxon>
    </lineage>
</organism>
<evidence type="ECO:0000256" key="1">
    <source>
        <dbReference type="SAM" id="MobiDB-lite"/>
    </source>
</evidence>
<keyword evidence="4" id="KW-1185">Reference proteome</keyword>
<dbReference type="AlphaFoldDB" id="A0AA39X430"/>
<dbReference type="Pfam" id="PF00226">
    <property type="entry name" value="DnaJ"/>
    <property type="match status" value="1"/>
</dbReference>
<dbReference type="FunFam" id="1.10.287.110:FF:000073">
    <property type="entry name" value="DnaJ domain protein"/>
    <property type="match status" value="1"/>
</dbReference>
<feature type="compositionally biased region" description="Basic and acidic residues" evidence="1">
    <location>
        <begin position="357"/>
        <end position="370"/>
    </location>
</feature>
<accession>A0AA39X430</accession>
<dbReference type="PRINTS" id="PR00625">
    <property type="entry name" value="JDOMAIN"/>
</dbReference>
<dbReference type="InterPro" id="IPR001623">
    <property type="entry name" value="DnaJ_domain"/>
</dbReference>
<dbReference type="InterPro" id="IPR036869">
    <property type="entry name" value="J_dom_sf"/>
</dbReference>
<dbReference type="SMART" id="SM00271">
    <property type="entry name" value="DnaJ"/>
    <property type="match status" value="1"/>
</dbReference>
<comment type="caution">
    <text evidence="3">The sequence shown here is derived from an EMBL/GenBank/DDBJ whole genome shotgun (WGS) entry which is preliminary data.</text>
</comment>
<dbReference type="PROSITE" id="PS50076">
    <property type="entry name" value="DNAJ_2"/>
    <property type="match status" value="1"/>
</dbReference>
<feature type="domain" description="J" evidence="2">
    <location>
        <begin position="7"/>
        <end position="75"/>
    </location>
</feature>
<feature type="region of interest" description="Disordered" evidence="1">
    <location>
        <begin position="111"/>
        <end position="518"/>
    </location>
</feature>
<dbReference type="EMBL" id="JAULSU010000002">
    <property type="protein sequence ID" value="KAK0626756.1"/>
    <property type="molecule type" value="Genomic_DNA"/>
</dbReference>
<sequence length="556" mass="63996">MATLPPDPWKALGVDKNAEKSEIRTAYKKLVLKCHPDKVQDPTLKAQKQEEFQKVQQAYELLNNDAERTKYEDQVKLHELRKQAAAMMAKSMPNTSASRSTPPRQFEIRTAVYNKQSTSGSSKLYNYQTTSRSHEHVSQDYVPDKAARRPSSFEKSSSYREEDRRDRDKDRERRSRREPVEEDYRIKEKERQIRAKEQEIKEKEREREYRKKSTKDRDVDRKRGQEEKRRNFSPYIEELESAEEQANYAPKPEKKRSSSKKPYEPRDKSTTSRRAPSPHIDAVAPQAPVPPPVPEVKYADDLDKAATYIERSRRQSNRSSQEPPAFQREYPPVVPTPPPAEVLEDDDIPHRSRARRSSHDASRSREKLMASRDPYIVSASPKSSGRIPPALHKSYTSPPELSSSPRSGLNRSNTTPMDYPGSGPHHIPPTLPRTSTWGTGQEYHEYARDDDSDDDHHRRHRHRRDRRRSPEAAPRSATYKVGADHKTTKLDPYGGYGGSPNSTRYPANSYDQNAPGSSYPAHFKVKEARHYGPSDVKYADGYNVQYASGDYYSVRA</sequence>
<feature type="compositionally biased region" description="Polar residues" evidence="1">
    <location>
        <begin position="92"/>
        <end position="103"/>
    </location>
</feature>
<evidence type="ECO:0000313" key="3">
    <source>
        <dbReference type="EMBL" id="KAK0626756.1"/>
    </source>
</evidence>